<dbReference type="Proteomes" id="UP001595897">
    <property type="component" value="Unassembled WGS sequence"/>
</dbReference>
<keyword evidence="1" id="KW-0378">Hydrolase</keyword>
<organism evidence="1 2">
    <name type="scientific">Glaciecola siphonariae</name>
    <dbReference type="NCBI Taxonomy" id="521012"/>
    <lineage>
        <taxon>Bacteria</taxon>
        <taxon>Pseudomonadati</taxon>
        <taxon>Pseudomonadota</taxon>
        <taxon>Gammaproteobacteria</taxon>
        <taxon>Alteromonadales</taxon>
        <taxon>Alteromonadaceae</taxon>
        <taxon>Glaciecola</taxon>
    </lineage>
</organism>
<sequence length="156" mass="16585">MFDSILSLVLKPIAARKLNNGVPFARECGLKVTSFDSGIASARMAVNPCLQDAQGAFESGALFTLAETASGAAMTGSFLPVIINARPVVSRADFTVISDCKGEAVADAKVEGNSRLLLAKLRKEKKVQFSVSVNVIDSGNNELVAKMKANWHVIMK</sequence>
<evidence type="ECO:0000313" key="1">
    <source>
        <dbReference type="EMBL" id="MFC4698548.1"/>
    </source>
</evidence>
<reference evidence="2" key="1">
    <citation type="journal article" date="2019" name="Int. J. Syst. Evol. Microbiol.">
        <title>The Global Catalogue of Microorganisms (GCM) 10K type strain sequencing project: providing services to taxonomists for standard genome sequencing and annotation.</title>
        <authorList>
            <consortium name="The Broad Institute Genomics Platform"/>
            <consortium name="The Broad Institute Genome Sequencing Center for Infectious Disease"/>
            <person name="Wu L."/>
            <person name="Ma J."/>
        </authorList>
    </citation>
    <scope>NUCLEOTIDE SEQUENCE [LARGE SCALE GENOMIC DNA]</scope>
    <source>
        <strain evidence="2">KACC 12507</strain>
    </source>
</reference>
<dbReference type="EMBL" id="JBHSGU010000001">
    <property type="protein sequence ID" value="MFC4698548.1"/>
    <property type="molecule type" value="Genomic_DNA"/>
</dbReference>
<dbReference type="SUPFAM" id="SSF54637">
    <property type="entry name" value="Thioesterase/thiol ester dehydrase-isomerase"/>
    <property type="match status" value="1"/>
</dbReference>
<dbReference type="InterPro" id="IPR029069">
    <property type="entry name" value="HotDog_dom_sf"/>
</dbReference>
<dbReference type="Gene3D" id="3.10.129.10">
    <property type="entry name" value="Hotdog Thioesterase"/>
    <property type="match status" value="1"/>
</dbReference>
<protein>
    <submittedName>
        <fullName evidence="1">PaaI family thioesterase</fullName>
        <ecNumber evidence="1">3.1.2.-</ecNumber>
    </submittedName>
</protein>
<proteinExistence type="predicted"/>
<keyword evidence="2" id="KW-1185">Reference proteome</keyword>
<name>A0ABV9LRH1_9ALTE</name>
<gene>
    <name evidence="1" type="ORF">ACFO4O_00035</name>
</gene>
<comment type="caution">
    <text evidence="1">The sequence shown here is derived from an EMBL/GenBank/DDBJ whole genome shotgun (WGS) entry which is preliminary data.</text>
</comment>
<dbReference type="RefSeq" id="WP_382405133.1">
    <property type="nucleotide sequence ID" value="NZ_JBHSGU010000001.1"/>
</dbReference>
<dbReference type="InterPro" id="IPR027961">
    <property type="entry name" value="DUF4442"/>
</dbReference>
<dbReference type="Pfam" id="PF14539">
    <property type="entry name" value="DUF4442"/>
    <property type="match status" value="1"/>
</dbReference>
<accession>A0ABV9LRH1</accession>
<dbReference type="EC" id="3.1.2.-" evidence="1"/>
<dbReference type="GO" id="GO:0016787">
    <property type="term" value="F:hydrolase activity"/>
    <property type="evidence" value="ECO:0007669"/>
    <property type="project" value="UniProtKB-KW"/>
</dbReference>
<evidence type="ECO:0000313" key="2">
    <source>
        <dbReference type="Proteomes" id="UP001595897"/>
    </source>
</evidence>